<dbReference type="Gene3D" id="3.30.720.110">
    <property type="match status" value="1"/>
</dbReference>
<dbReference type="InterPro" id="IPR004360">
    <property type="entry name" value="Glyas_Fos-R_dOase_dom"/>
</dbReference>
<dbReference type="InterPro" id="IPR029068">
    <property type="entry name" value="Glyas_Bleomycin-R_OHBP_Dase"/>
</dbReference>
<evidence type="ECO:0000313" key="3">
    <source>
        <dbReference type="Proteomes" id="UP000652760"/>
    </source>
</evidence>
<keyword evidence="3" id="KW-1185">Reference proteome</keyword>
<dbReference type="Pfam" id="PF00903">
    <property type="entry name" value="Glyoxalase"/>
    <property type="match status" value="1"/>
</dbReference>
<evidence type="ECO:0000259" key="1">
    <source>
        <dbReference type="PROSITE" id="PS51819"/>
    </source>
</evidence>
<gene>
    <name evidence="2" type="ORF">JHL17_15310</name>
</gene>
<dbReference type="Proteomes" id="UP000652760">
    <property type="component" value="Unassembled WGS sequence"/>
</dbReference>
<dbReference type="Gene3D" id="3.30.720.120">
    <property type="match status" value="1"/>
</dbReference>
<dbReference type="PIRSF" id="PIRSF039020">
    <property type="entry name" value="EhpR"/>
    <property type="match status" value="1"/>
</dbReference>
<dbReference type="EMBL" id="JAENHM010000045">
    <property type="protein sequence ID" value="MBK1838786.1"/>
    <property type="molecule type" value="Genomic_DNA"/>
</dbReference>
<protein>
    <submittedName>
        <fullName evidence="2">VOC family protein</fullName>
    </submittedName>
</protein>
<dbReference type="SUPFAM" id="SSF54593">
    <property type="entry name" value="Glyoxalase/Bleomycin resistance protein/Dihydroxybiphenyl dioxygenase"/>
    <property type="match status" value="1"/>
</dbReference>
<accession>A0ABS1F5W5</accession>
<evidence type="ECO:0000313" key="2">
    <source>
        <dbReference type="EMBL" id="MBK1838786.1"/>
    </source>
</evidence>
<comment type="caution">
    <text evidence="2">The sequence shown here is derived from an EMBL/GenBank/DDBJ whole genome shotgun (WGS) entry which is preliminary data.</text>
</comment>
<sequence length="138" mass="14696">MTAPQTAALALDFVLLHVDSPAASATFYAALLGREPVEASPTFAMFKAGDGLMLGLWSRHTVEPAATAPGGSEIAFSVADEAAVHSLHADWSARGLTILQRPTAMDFGHTFVASDPDGHRLRVFAPHREETQAEQVRS</sequence>
<dbReference type="InterPro" id="IPR026275">
    <property type="entry name" value="Glyoxalase/dOase/EhpR"/>
</dbReference>
<dbReference type="PANTHER" id="PTHR36503">
    <property type="entry name" value="BLR2520 PROTEIN"/>
    <property type="match status" value="1"/>
</dbReference>
<dbReference type="RefSeq" id="WP_200194390.1">
    <property type="nucleotide sequence ID" value="NZ_JAENHM010000045.1"/>
</dbReference>
<organism evidence="2 3">
    <name type="scientific">Azospirillum endophyticum</name>
    <dbReference type="NCBI Taxonomy" id="2800326"/>
    <lineage>
        <taxon>Bacteria</taxon>
        <taxon>Pseudomonadati</taxon>
        <taxon>Pseudomonadota</taxon>
        <taxon>Alphaproteobacteria</taxon>
        <taxon>Rhodospirillales</taxon>
        <taxon>Azospirillaceae</taxon>
        <taxon>Azospirillum</taxon>
    </lineage>
</organism>
<proteinExistence type="predicted"/>
<dbReference type="InterPro" id="IPR037523">
    <property type="entry name" value="VOC_core"/>
</dbReference>
<feature type="domain" description="VOC" evidence="1">
    <location>
        <begin position="10"/>
        <end position="126"/>
    </location>
</feature>
<name>A0ABS1F5W5_9PROT</name>
<dbReference type="PANTHER" id="PTHR36503:SF1">
    <property type="entry name" value="BLR2520 PROTEIN"/>
    <property type="match status" value="1"/>
</dbReference>
<dbReference type="PROSITE" id="PS51819">
    <property type="entry name" value="VOC"/>
    <property type="match status" value="1"/>
</dbReference>
<reference evidence="3" key="1">
    <citation type="submission" date="2021-01" db="EMBL/GenBank/DDBJ databases">
        <title>Genome public.</title>
        <authorList>
            <person name="Liu C."/>
            <person name="Sun Q."/>
        </authorList>
    </citation>
    <scope>NUCLEOTIDE SEQUENCE [LARGE SCALE GENOMIC DNA]</scope>
    <source>
        <strain evidence="3">YIM B02556</strain>
    </source>
</reference>